<proteinExistence type="predicted"/>
<reference evidence="2" key="2">
    <citation type="submission" date="2013-09" db="EMBL/GenBank/DDBJ databases">
        <title>Draft genome sequence of Anaerotruncus colihominis(DSM 17241).</title>
        <authorList>
            <person name="Sudarsanam P."/>
            <person name="Ley R."/>
            <person name="Guruge J."/>
            <person name="Turnbaugh P.J."/>
            <person name="Mahowald M."/>
            <person name="Liep D."/>
            <person name="Gordon J."/>
        </authorList>
    </citation>
    <scope>NUCLEOTIDE SEQUENCE</scope>
    <source>
        <strain evidence="2">DSM 17241</strain>
    </source>
</reference>
<protein>
    <submittedName>
        <fullName evidence="2">Uncharacterized protein</fullName>
    </submittedName>
</protein>
<dbReference type="HOGENOM" id="CLU_2912284_0_0_9"/>
<name>B0P8B8_9FIRM</name>
<accession>B0P8B8</accession>
<evidence type="ECO:0000256" key="1">
    <source>
        <dbReference type="SAM" id="MobiDB-lite"/>
    </source>
</evidence>
<dbReference type="EMBL" id="ABGD02000007">
    <property type="protein sequence ID" value="EDS12164.1"/>
    <property type="molecule type" value="Genomic_DNA"/>
</dbReference>
<sequence length="61" mass="7099">MNTPPRRAKGQAGASARDDSHLQRIRHNRQETTFRPHSIILILYNLLKNFARDSCLHALYK</sequence>
<reference evidence="2" key="1">
    <citation type="submission" date="2007-11" db="EMBL/GenBank/DDBJ databases">
        <authorList>
            <person name="Fulton L."/>
            <person name="Clifton S."/>
            <person name="Fulton B."/>
            <person name="Xu J."/>
            <person name="Minx P."/>
            <person name="Pepin K.H."/>
            <person name="Johnson M."/>
            <person name="Thiruvilangam P."/>
            <person name="Bhonagiri V."/>
            <person name="Nash W.E."/>
            <person name="Mardis E.R."/>
            <person name="Wilson R.K."/>
        </authorList>
    </citation>
    <scope>NUCLEOTIDE SEQUENCE [LARGE SCALE GENOMIC DNA]</scope>
    <source>
        <strain evidence="2">DSM 17241</strain>
    </source>
</reference>
<gene>
    <name evidence="2" type="ORF">ANACOL_01007</name>
</gene>
<evidence type="ECO:0000313" key="3">
    <source>
        <dbReference type="Proteomes" id="UP000003803"/>
    </source>
</evidence>
<organism evidence="2 3">
    <name type="scientific">Anaerotruncus colihominis DSM 17241</name>
    <dbReference type="NCBI Taxonomy" id="445972"/>
    <lineage>
        <taxon>Bacteria</taxon>
        <taxon>Bacillati</taxon>
        <taxon>Bacillota</taxon>
        <taxon>Clostridia</taxon>
        <taxon>Eubacteriales</taxon>
        <taxon>Oscillospiraceae</taxon>
        <taxon>Anaerotruncus</taxon>
    </lineage>
</organism>
<feature type="compositionally biased region" description="Basic and acidic residues" evidence="1">
    <location>
        <begin position="16"/>
        <end position="30"/>
    </location>
</feature>
<comment type="caution">
    <text evidence="2">The sequence shown here is derived from an EMBL/GenBank/DDBJ whole genome shotgun (WGS) entry which is preliminary data.</text>
</comment>
<feature type="region of interest" description="Disordered" evidence="1">
    <location>
        <begin position="1"/>
        <end position="30"/>
    </location>
</feature>
<keyword evidence="3" id="KW-1185">Reference proteome</keyword>
<dbReference type="Proteomes" id="UP000003803">
    <property type="component" value="Unassembled WGS sequence"/>
</dbReference>
<evidence type="ECO:0000313" key="2">
    <source>
        <dbReference type="EMBL" id="EDS12164.1"/>
    </source>
</evidence>
<dbReference type="AlphaFoldDB" id="B0P8B8"/>